<keyword evidence="2" id="KW-1185">Reference proteome</keyword>
<gene>
    <name evidence="1" type="ORF">CRV2_00006067</name>
</gene>
<evidence type="ECO:0000313" key="2">
    <source>
        <dbReference type="Proteomes" id="UP000836387"/>
    </source>
</evidence>
<evidence type="ECO:0000313" key="1">
    <source>
        <dbReference type="EMBL" id="CAG9937652.1"/>
    </source>
</evidence>
<name>A0ACA9T9U7_BIOOC</name>
<reference evidence="1" key="2">
    <citation type="submission" date="2021-10" db="EMBL/GenBank/DDBJ databases">
        <authorList>
            <person name="Piombo E."/>
        </authorList>
    </citation>
    <scope>NUCLEOTIDE SEQUENCE</scope>
</reference>
<sequence length="471" mass="54381">MAEYDKVRRPSFRPTASDSQRRRAFMKAEFVSLLAECIPKLPAELLYLIADYGSSDYATTHLRTLMAKQEPRDRVFDLTKNIWAEYVDFEGQTYIRALSNTNFDILDGVFKGTWKLIFSKKQYRGTQTMLIEMSALGIRRIIFTDDSSRPEIEEQPDIWWRAMRFRDGPLVVAETDPRRMDFVDLRSPDILGLSFAIYKGRGLHDSRFIANIHAHLPGENLGFYREIEKKGQDRITWLYIPLGPQEVITEIWAKNFKTSKGRFHHIGSVEHDPDTQWKLVHAPSQGLKRMFFEHTDDTNLGGWNLGFDPSDTVHATTRANETQPQVHPTLDWPHSLHKDPAPNCSSAVLNGVIEVTQCLRIPNSHKSPSIWKYTSGLLLRYRDGHVERLGEARLDFTKSYKVLPTDVIRFIFQRDRVKICTVGPAQGNDDPNAGNVEVPMRGTLHWCFHEHEALLRHNEQRISQRTPPMLE</sequence>
<comment type="caution">
    <text evidence="1">The sequence shown here is derived from an EMBL/GenBank/DDBJ whole genome shotgun (WGS) entry which is preliminary data.</text>
</comment>
<dbReference type="Proteomes" id="UP000836387">
    <property type="component" value="Unassembled WGS sequence"/>
</dbReference>
<organism evidence="1 2">
    <name type="scientific">Clonostachys rosea f. rosea IK726</name>
    <dbReference type="NCBI Taxonomy" id="1349383"/>
    <lineage>
        <taxon>Eukaryota</taxon>
        <taxon>Fungi</taxon>
        <taxon>Dikarya</taxon>
        <taxon>Ascomycota</taxon>
        <taxon>Pezizomycotina</taxon>
        <taxon>Sordariomycetes</taxon>
        <taxon>Hypocreomycetidae</taxon>
        <taxon>Hypocreales</taxon>
        <taxon>Bionectriaceae</taxon>
        <taxon>Clonostachys</taxon>
    </lineage>
</organism>
<reference evidence="1" key="1">
    <citation type="submission" date="2020-04" db="EMBL/GenBank/DDBJ databases">
        <authorList>
            <person name="Broberg M."/>
        </authorList>
    </citation>
    <scope>NUCLEOTIDE SEQUENCE</scope>
</reference>
<accession>A0ACA9T9U7</accession>
<dbReference type="EMBL" id="CADEHS020000002">
    <property type="protein sequence ID" value="CAG9937652.1"/>
    <property type="molecule type" value="Genomic_DNA"/>
</dbReference>
<proteinExistence type="predicted"/>
<protein>
    <submittedName>
        <fullName evidence="1">Uncharacterized protein</fullName>
    </submittedName>
</protein>